<accession>A0ABR8IPI5</accession>
<comment type="caution">
    <text evidence="1">The sequence shown here is derived from an EMBL/GenBank/DDBJ whole genome shotgun (WGS) entry which is preliminary data.</text>
</comment>
<dbReference type="GeneID" id="78217347"/>
<sequence>MLLIIWDILSIFTFFISPGATPGAPEMKICINPAVLAYNCQGTDDPVLVS</sequence>
<dbReference type="EMBL" id="JACJTM010000002">
    <property type="protein sequence ID" value="MBD2683988.1"/>
    <property type="molecule type" value="Genomic_DNA"/>
</dbReference>
<gene>
    <name evidence="1" type="ORF">H6G43_01765</name>
</gene>
<evidence type="ECO:0000313" key="1">
    <source>
        <dbReference type="EMBL" id="MBD2683988.1"/>
    </source>
</evidence>
<evidence type="ECO:0000313" key="2">
    <source>
        <dbReference type="Proteomes" id="UP000660270"/>
    </source>
</evidence>
<keyword evidence="2" id="KW-1185">Reference proteome</keyword>
<dbReference type="Proteomes" id="UP000660270">
    <property type="component" value="Unassembled WGS sequence"/>
</dbReference>
<proteinExistence type="predicted"/>
<dbReference type="RefSeq" id="WP_190386304.1">
    <property type="nucleotide sequence ID" value="NZ_JACJTM010000002.1"/>
</dbReference>
<protein>
    <submittedName>
        <fullName evidence="1">Uncharacterized protein</fullName>
    </submittedName>
</protein>
<reference evidence="1 2" key="1">
    <citation type="journal article" date="2020" name="ISME J.">
        <title>Comparative genomics reveals insights into cyanobacterial evolution and habitat adaptation.</title>
        <authorList>
            <person name="Chen M.Y."/>
            <person name="Teng W.K."/>
            <person name="Zhao L."/>
            <person name="Hu C.X."/>
            <person name="Zhou Y.K."/>
            <person name="Han B.P."/>
            <person name="Song L.R."/>
            <person name="Shu W.S."/>
        </authorList>
    </citation>
    <scope>NUCLEOTIDE SEQUENCE [LARGE SCALE GENOMIC DNA]</scope>
    <source>
        <strain evidence="1 2">FACHB-1249</strain>
    </source>
</reference>
<organism evidence="1 2">
    <name type="scientific">Aphanizomenon flos-aquae FACHB-1249</name>
    <dbReference type="NCBI Taxonomy" id="2692889"/>
    <lineage>
        <taxon>Bacteria</taxon>
        <taxon>Bacillati</taxon>
        <taxon>Cyanobacteriota</taxon>
        <taxon>Cyanophyceae</taxon>
        <taxon>Nostocales</taxon>
        <taxon>Aphanizomenonaceae</taxon>
        <taxon>Aphanizomenon</taxon>
    </lineage>
</organism>
<name>A0ABR8IPI5_APHFL</name>